<evidence type="ECO:0000256" key="1">
    <source>
        <dbReference type="SAM" id="Phobius"/>
    </source>
</evidence>
<sequence length="61" mass="7221">MNSVRYTLLVILVLLFSWPVIAQLQLSIWALWLYPFALWLLVILCTVLYDNNKNSEHNNDQ</sequence>
<name>A0ABN1L477_9GAMM</name>
<keyword evidence="1" id="KW-0472">Membrane</keyword>
<keyword evidence="1" id="KW-1133">Transmembrane helix</keyword>
<feature type="transmembrane region" description="Helical" evidence="1">
    <location>
        <begin position="32"/>
        <end position="49"/>
    </location>
</feature>
<keyword evidence="1" id="KW-0812">Transmembrane</keyword>
<reference evidence="2 3" key="1">
    <citation type="journal article" date="2019" name="Int. J. Syst. Evol. Microbiol.">
        <title>The Global Catalogue of Microorganisms (GCM) 10K type strain sequencing project: providing services to taxonomists for standard genome sequencing and annotation.</title>
        <authorList>
            <consortium name="The Broad Institute Genomics Platform"/>
            <consortium name="The Broad Institute Genome Sequencing Center for Infectious Disease"/>
            <person name="Wu L."/>
            <person name="Ma J."/>
        </authorList>
    </citation>
    <scope>NUCLEOTIDE SEQUENCE [LARGE SCALE GENOMIC DNA]</scope>
    <source>
        <strain evidence="2 3">JCM 15608</strain>
    </source>
</reference>
<proteinExistence type="predicted"/>
<evidence type="ECO:0008006" key="4">
    <source>
        <dbReference type="Google" id="ProtNLM"/>
    </source>
</evidence>
<dbReference type="RefSeq" id="WP_215980049.1">
    <property type="nucleotide sequence ID" value="NZ_BAAAFA010000002.1"/>
</dbReference>
<gene>
    <name evidence="2" type="ORF">GCM10009111_08120</name>
</gene>
<evidence type="ECO:0000313" key="2">
    <source>
        <dbReference type="EMBL" id="GAA0813164.1"/>
    </source>
</evidence>
<evidence type="ECO:0000313" key="3">
    <source>
        <dbReference type="Proteomes" id="UP001500021"/>
    </source>
</evidence>
<dbReference type="Proteomes" id="UP001500021">
    <property type="component" value="Unassembled WGS sequence"/>
</dbReference>
<protein>
    <recommendedName>
        <fullName evidence="4">DUF3311 domain-containing protein</fullName>
    </recommendedName>
</protein>
<organism evidence="2 3">
    <name type="scientific">Colwellia asteriadis</name>
    <dbReference type="NCBI Taxonomy" id="517723"/>
    <lineage>
        <taxon>Bacteria</taxon>
        <taxon>Pseudomonadati</taxon>
        <taxon>Pseudomonadota</taxon>
        <taxon>Gammaproteobacteria</taxon>
        <taxon>Alteromonadales</taxon>
        <taxon>Colwelliaceae</taxon>
        <taxon>Colwellia</taxon>
    </lineage>
</organism>
<comment type="caution">
    <text evidence="2">The sequence shown here is derived from an EMBL/GenBank/DDBJ whole genome shotgun (WGS) entry which is preliminary data.</text>
</comment>
<keyword evidence="3" id="KW-1185">Reference proteome</keyword>
<dbReference type="EMBL" id="BAAAFA010000002">
    <property type="protein sequence ID" value="GAA0813164.1"/>
    <property type="molecule type" value="Genomic_DNA"/>
</dbReference>
<accession>A0ABN1L477</accession>